<protein>
    <recommendedName>
        <fullName evidence="3">Roadblock/LAMTOR2 domain-containing protein</fullName>
    </recommendedName>
</protein>
<reference evidence="1 2" key="1">
    <citation type="submission" date="2016-12" db="EMBL/GenBank/DDBJ databases">
        <authorList>
            <person name="Song W.-J."/>
            <person name="Kurnit D.M."/>
        </authorList>
    </citation>
    <scope>NUCLEOTIDE SEQUENCE [LARGE SCALE GENOMIC DNA]</scope>
    <source>
        <strain evidence="1 2">175</strain>
    </source>
</reference>
<dbReference type="STRING" id="1760988.SAMN02949497_1822"/>
<dbReference type="Proteomes" id="UP000192923">
    <property type="component" value="Unassembled WGS sequence"/>
</dbReference>
<keyword evidence="2" id="KW-1185">Reference proteome</keyword>
<dbReference type="AlphaFoldDB" id="A0A1Y6D292"/>
<gene>
    <name evidence="1" type="ORF">SAMN02949497_1822</name>
</gene>
<dbReference type="RefSeq" id="WP_085211949.1">
    <property type="nucleotide sequence ID" value="NZ_FXAM01000001.1"/>
</dbReference>
<evidence type="ECO:0000313" key="1">
    <source>
        <dbReference type="EMBL" id="SMF94504.1"/>
    </source>
</evidence>
<name>A0A1Y6D292_9GAMM</name>
<organism evidence="1 2">
    <name type="scientific">Methylomagnum ishizawai</name>
    <dbReference type="NCBI Taxonomy" id="1760988"/>
    <lineage>
        <taxon>Bacteria</taxon>
        <taxon>Pseudomonadati</taxon>
        <taxon>Pseudomonadota</taxon>
        <taxon>Gammaproteobacteria</taxon>
        <taxon>Methylococcales</taxon>
        <taxon>Methylococcaceae</taxon>
        <taxon>Methylomagnum</taxon>
    </lineage>
</organism>
<sequence>MANTVDSLKKLDGFIAAALVDSSSGMMLESLVVGNYPVEIAAAANTEVLQSKLKAMDAIGLGDDNIEDILISLGSQYHLLRPLTSNREIFIYLALDRSRANLAMARLELKKVESSIKRI</sequence>
<accession>A0A1Y6D292</accession>
<dbReference type="EMBL" id="FXAM01000001">
    <property type="protein sequence ID" value="SMF94504.1"/>
    <property type="molecule type" value="Genomic_DNA"/>
</dbReference>
<proteinExistence type="predicted"/>
<dbReference type="OrthoDB" id="3781969at2"/>
<evidence type="ECO:0000313" key="2">
    <source>
        <dbReference type="Proteomes" id="UP000192923"/>
    </source>
</evidence>
<evidence type="ECO:0008006" key="3">
    <source>
        <dbReference type="Google" id="ProtNLM"/>
    </source>
</evidence>